<evidence type="ECO:0000256" key="3">
    <source>
        <dbReference type="ARBA" id="ARBA00022519"/>
    </source>
</evidence>
<comment type="caution">
    <text evidence="13">The sequence shown here is derived from an EMBL/GenBank/DDBJ whole genome shotgun (WGS) entry which is preliminary data.</text>
</comment>
<evidence type="ECO:0000256" key="1">
    <source>
        <dbReference type="ARBA" id="ARBA00004382"/>
    </source>
</evidence>
<proteinExistence type="inferred from homology"/>
<evidence type="ECO:0000259" key="12">
    <source>
        <dbReference type="PROSITE" id="PS50198"/>
    </source>
</evidence>
<reference evidence="13" key="1">
    <citation type="submission" date="2009-10" db="EMBL/GenBank/DDBJ databases">
        <title>Diversity of trophic interactions inside an arsenic-rich microbial ecosystem.</title>
        <authorList>
            <person name="Bertin P.N."/>
            <person name="Heinrich-Salmeron A."/>
            <person name="Pelletier E."/>
            <person name="Goulhen-Chollet F."/>
            <person name="Arsene-Ploetze F."/>
            <person name="Gallien S."/>
            <person name="Calteau A."/>
            <person name="Vallenet D."/>
            <person name="Casiot C."/>
            <person name="Chane-Woon-Ming B."/>
            <person name="Giloteaux L."/>
            <person name="Barakat M."/>
            <person name="Bonnefoy V."/>
            <person name="Bruneel O."/>
            <person name="Chandler M."/>
            <person name="Cleiss J."/>
            <person name="Duran R."/>
            <person name="Elbaz-Poulichet F."/>
            <person name="Fonknechten N."/>
            <person name="Lauga B."/>
            <person name="Mornico D."/>
            <person name="Ortet P."/>
            <person name="Schaeffer C."/>
            <person name="Siguier P."/>
            <person name="Alexander Thil Smith A."/>
            <person name="Van Dorsselaer A."/>
            <person name="Weissenbach J."/>
            <person name="Medigue C."/>
            <person name="Le Paslier D."/>
        </authorList>
    </citation>
    <scope>NUCLEOTIDE SEQUENCE</scope>
</reference>
<keyword evidence="4 11" id="KW-0812">Transmembrane</keyword>
<dbReference type="InterPro" id="IPR000297">
    <property type="entry name" value="PPIase_PpiC"/>
</dbReference>
<dbReference type="Pfam" id="PF13145">
    <property type="entry name" value="Rotamase_2"/>
    <property type="match status" value="1"/>
</dbReference>
<dbReference type="EMBL" id="CABQ01000148">
    <property type="protein sequence ID" value="CBI07831.1"/>
    <property type="molecule type" value="Genomic_DNA"/>
</dbReference>
<keyword evidence="6 11" id="KW-0472">Membrane</keyword>
<comment type="subcellular location">
    <subcellularLocation>
        <location evidence="1">Cell inner membrane</location>
        <topology evidence="1">Single-pass type II membrane protein</topology>
        <orientation evidence="1">Periplasmic side</orientation>
    </subcellularLocation>
</comment>
<dbReference type="GO" id="GO:0003755">
    <property type="term" value="F:peptidyl-prolyl cis-trans isomerase activity"/>
    <property type="evidence" value="ECO:0007669"/>
    <property type="project" value="InterPro"/>
</dbReference>
<feature type="transmembrane region" description="Helical" evidence="11">
    <location>
        <begin position="12"/>
        <end position="36"/>
    </location>
</feature>
<feature type="domain" description="PpiC" evidence="12">
    <location>
        <begin position="279"/>
        <end position="379"/>
    </location>
</feature>
<name>E6QKR1_9ZZZZ</name>
<dbReference type="GO" id="GO:0005886">
    <property type="term" value="C:plasma membrane"/>
    <property type="evidence" value="ECO:0007669"/>
    <property type="project" value="UniProtKB-SubCell"/>
</dbReference>
<evidence type="ECO:0000256" key="9">
    <source>
        <dbReference type="ARBA" id="ARBA00040743"/>
    </source>
</evidence>
<evidence type="ECO:0000256" key="8">
    <source>
        <dbReference type="ARBA" id="ARBA00038408"/>
    </source>
</evidence>
<dbReference type="SUPFAM" id="SSF54534">
    <property type="entry name" value="FKBP-like"/>
    <property type="match status" value="1"/>
</dbReference>
<dbReference type="Pfam" id="PF13616">
    <property type="entry name" value="Rotamase_3"/>
    <property type="match status" value="1"/>
</dbReference>
<accession>E6QKR1</accession>
<dbReference type="SUPFAM" id="SSF109998">
    <property type="entry name" value="Triger factor/SurA peptide-binding domain-like"/>
    <property type="match status" value="2"/>
</dbReference>
<organism evidence="13">
    <name type="scientific">mine drainage metagenome</name>
    <dbReference type="NCBI Taxonomy" id="410659"/>
    <lineage>
        <taxon>unclassified sequences</taxon>
        <taxon>metagenomes</taxon>
        <taxon>ecological metagenomes</taxon>
    </lineage>
</organism>
<keyword evidence="2" id="KW-1003">Cell membrane</keyword>
<gene>
    <name evidence="13" type="ORF">CARN6_1229</name>
</gene>
<dbReference type="Gene3D" id="3.10.50.40">
    <property type="match status" value="1"/>
</dbReference>
<evidence type="ECO:0000256" key="5">
    <source>
        <dbReference type="ARBA" id="ARBA00022989"/>
    </source>
</evidence>
<evidence type="ECO:0000256" key="11">
    <source>
        <dbReference type="SAM" id="Phobius"/>
    </source>
</evidence>
<evidence type="ECO:0000313" key="13">
    <source>
        <dbReference type="EMBL" id="CBI07831.1"/>
    </source>
</evidence>
<dbReference type="PROSITE" id="PS01096">
    <property type="entry name" value="PPIC_PPIASE_1"/>
    <property type="match status" value="1"/>
</dbReference>
<evidence type="ECO:0000256" key="7">
    <source>
        <dbReference type="ARBA" id="ARBA00023186"/>
    </source>
</evidence>
<evidence type="ECO:0000256" key="2">
    <source>
        <dbReference type="ARBA" id="ARBA00022475"/>
    </source>
</evidence>
<keyword evidence="7" id="KW-0143">Chaperone</keyword>
<dbReference type="InterPro" id="IPR052029">
    <property type="entry name" value="PpiD_chaperone"/>
</dbReference>
<dbReference type="PROSITE" id="PS50198">
    <property type="entry name" value="PPIC_PPIASE_2"/>
    <property type="match status" value="1"/>
</dbReference>
<sequence length="652" mass="71751">MIRFLQKDNRVVKSIFVVIIGAAVVTMVITLIPGIFQSESVTGDTFATVYPHWYSRLLFSGDTVSVTRVQEIAQQQLQRQRLPDFYLQLMVPRVGQQLVMQRVLLFEAAHLGIQATDDDVRDFLHKGEYGQLLFPGGQFVGVDKYSQFIRGQFGLSTAEFEKELREDITVQRLRAYITAGVTVSDKEVRDKYRKQNIQIKFDYAVLSADDLRKQISPTDAELQAFFTRNAARYANAVPEQRVISYFAFTGDQIPGGVPQVSPQEIQQYYTAHQADYQTPDQARSRHILIKFPGGAAKTEAEAKAKAESILKQLQGGADFAKLAKQYSEDTGSAAQGGELGFAKHGAMVPEFDKAIFTQKIGELAIIKTQYGYHIVQVEERQAARAQPLNEVLPSIQVSLIREKESKAETTFAQSLTDEAAKNGLAKTAAAHHFAVVTTPPVGVQGVIAGLPDSTDVLAKAFVVKQGAAPAFAPTGEGYAIFQVTGITPAHAPKFDDYKANIAKDYTDERLPQLLAEKTKELADKAHTYSDLNKAAKELGATVKTSDLVGETGQVPDLGQISTVAPDLLNLSVGQISGPIDAQRTGVVAKLVDKQEPTADEINKNFDQTRDQILDQRREDVFSVFVNAVQDRFKKAHLIDINPNAVKSMNLGQ</sequence>
<dbReference type="InterPro" id="IPR046357">
    <property type="entry name" value="PPIase_dom_sf"/>
</dbReference>
<keyword evidence="13" id="KW-0413">Isomerase</keyword>
<dbReference type="PANTHER" id="PTHR47529">
    <property type="entry name" value="PEPTIDYL-PROLYL CIS-TRANS ISOMERASE D"/>
    <property type="match status" value="1"/>
</dbReference>
<dbReference type="AlphaFoldDB" id="E6QKR1"/>
<evidence type="ECO:0000256" key="10">
    <source>
        <dbReference type="ARBA" id="ARBA00042775"/>
    </source>
</evidence>
<dbReference type="Gene3D" id="1.10.4030.10">
    <property type="entry name" value="Porin chaperone SurA, peptide-binding domain"/>
    <property type="match status" value="1"/>
</dbReference>
<protein>
    <recommendedName>
        <fullName evidence="9">Periplasmic chaperone PpiD</fullName>
    </recommendedName>
    <alternativeName>
        <fullName evidence="10">Periplasmic folding chaperone</fullName>
    </alternativeName>
</protein>
<evidence type="ECO:0000256" key="4">
    <source>
        <dbReference type="ARBA" id="ARBA00022692"/>
    </source>
</evidence>
<dbReference type="Pfam" id="PF13624">
    <property type="entry name" value="SurA_N_3"/>
    <property type="match status" value="1"/>
</dbReference>
<dbReference type="InterPro" id="IPR027304">
    <property type="entry name" value="Trigger_fact/SurA_dom_sf"/>
</dbReference>
<keyword evidence="3" id="KW-0997">Cell inner membrane</keyword>
<keyword evidence="5 11" id="KW-1133">Transmembrane helix</keyword>
<dbReference type="InterPro" id="IPR023058">
    <property type="entry name" value="PPIase_PpiC_CS"/>
</dbReference>
<evidence type="ECO:0000256" key="6">
    <source>
        <dbReference type="ARBA" id="ARBA00023136"/>
    </source>
</evidence>
<dbReference type="PANTHER" id="PTHR47529:SF1">
    <property type="entry name" value="PERIPLASMIC CHAPERONE PPID"/>
    <property type="match status" value="1"/>
</dbReference>
<comment type="similarity">
    <text evidence="8">Belongs to the PpiD chaperone family.</text>
</comment>